<reference evidence="1" key="1">
    <citation type="submission" date="2021-06" db="EMBL/GenBank/DDBJ databases">
        <authorList>
            <person name="Kallberg Y."/>
            <person name="Tangrot J."/>
            <person name="Rosling A."/>
        </authorList>
    </citation>
    <scope>NUCLEOTIDE SEQUENCE</scope>
    <source>
        <strain evidence="1">AU212A</strain>
    </source>
</reference>
<organism evidence="1 2">
    <name type="scientific">Scutellospora calospora</name>
    <dbReference type="NCBI Taxonomy" id="85575"/>
    <lineage>
        <taxon>Eukaryota</taxon>
        <taxon>Fungi</taxon>
        <taxon>Fungi incertae sedis</taxon>
        <taxon>Mucoromycota</taxon>
        <taxon>Glomeromycotina</taxon>
        <taxon>Glomeromycetes</taxon>
        <taxon>Diversisporales</taxon>
        <taxon>Gigasporaceae</taxon>
        <taxon>Scutellospora</taxon>
    </lineage>
</organism>
<protein>
    <submittedName>
        <fullName evidence="1">2564_t:CDS:1</fullName>
    </submittedName>
</protein>
<feature type="non-terminal residue" evidence="1">
    <location>
        <position position="1"/>
    </location>
</feature>
<sequence>SIRASDDNEPLVAILLPPNYLPTSQEKKSYTQNQDNDKHSLTAISESNKYPVRCRKKANHILNDYSPVIVVIPSKQSNTIFNIWNRLRKKTENNSNLLQKNETQFLRNLFPPAKVELDEDINGYLDNIFSIF</sequence>
<dbReference type="EMBL" id="CAJVPM010010160">
    <property type="protein sequence ID" value="CAG8570614.1"/>
    <property type="molecule type" value="Genomic_DNA"/>
</dbReference>
<name>A0ACA9M689_9GLOM</name>
<evidence type="ECO:0000313" key="2">
    <source>
        <dbReference type="Proteomes" id="UP000789860"/>
    </source>
</evidence>
<keyword evidence="2" id="KW-1185">Reference proteome</keyword>
<proteinExistence type="predicted"/>
<accession>A0ACA9M689</accession>
<dbReference type="Proteomes" id="UP000789860">
    <property type="component" value="Unassembled WGS sequence"/>
</dbReference>
<evidence type="ECO:0000313" key="1">
    <source>
        <dbReference type="EMBL" id="CAG8570614.1"/>
    </source>
</evidence>
<comment type="caution">
    <text evidence="1">The sequence shown here is derived from an EMBL/GenBank/DDBJ whole genome shotgun (WGS) entry which is preliminary data.</text>
</comment>
<gene>
    <name evidence="1" type="ORF">SCALOS_LOCUS5836</name>
</gene>